<accession>A0A409XBR2</accession>
<dbReference type="AlphaFoldDB" id="A0A409XBR2"/>
<reference evidence="1 2" key="1">
    <citation type="journal article" date="2018" name="Evol. Lett.">
        <title>Horizontal gene cluster transfer increased hallucinogenic mushroom diversity.</title>
        <authorList>
            <person name="Reynolds H.T."/>
            <person name="Vijayakumar V."/>
            <person name="Gluck-Thaler E."/>
            <person name="Korotkin H.B."/>
            <person name="Matheny P.B."/>
            <person name="Slot J.C."/>
        </authorList>
    </citation>
    <scope>NUCLEOTIDE SEQUENCE [LARGE SCALE GENOMIC DNA]</scope>
    <source>
        <strain evidence="1 2">2631</strain>
    </source>
</reference>
<proteinExistence type="predicted"/>
<keyword evidence="2" id="KW-1185">Reference proteome</keyword>
<comment type="caution">
    <text evidence="1">The sequence shown here is derived from an EMBL/GenBank/DDBJ whole genome shotgun (WGS) entry which is preliminary data.</text>
</comment>
<dbReference type="Proteomes" id="UP000283269">
    <property type="component" value="Unassembled WGS sequence"/>
</dbReference>
<evidence type="ECO:0000313" key="1">
    <source>
        <dbReference type="EMBL" id="PPQ88212.1"/>
    </source>
</evidence>
<dbReference type="EMBL" id="NHYD01002137">
    <property type="protein sequence ID" value="PPQ88212.1"/>
    <property type="molecule type" value="Genomic_DNA"/>
</dbReference>
<name>A0A409XBR2_PSICY</name>
<organism evidence="1 2">
    <name type="scientific">Psilocybe cyanescens</name>
    <dbReference type="NCBI Taxonomy" id="93625"/>
    <lineage>
        <taxon>Eukaryota</taxon>
        <taxon>Fungi</taxon>
        <taxon>Dikarya</taxon>
        <taxon>Basidiomycota</taxon>
        <taxon>Agaricomycotina</taxon>
        <taxon>Agaricomycetes</taxon>
        <taxon>Agaricomycetidae</taxon>
        <taxon>Agaricales</taxon>
        <taxon>Agaricineae</taxon>
        <taxon>Strophariaceae</taxon>
        <taxon>Psilocybe</taxon>
    </lineage>
</organism>
<gene>
    <name evidence="1" type="ORF">CVT25_005177</name>
</gene>
<evidence type="ECO:0000313" key="2">
    <source>
        <dbReference type="Proteomes" id="UP000283269"/>
    </source>
</evidence>
<protein>
    <submittedName>
        <fullName evidence="1">Uncharacterized protein</fullName>
    </submittedName>
</protein>
<dbReference type="InParanoid" id="A0A409XBR2"/>
<sequence length="68" mass="7531">MPLCTEIETLNLQTTSAKIYPSPQHTKMHLLCSIKVACSSPSPVMLIHPKLHIALNPPDRVQQTTVAR</sequence>